<feature type="region of interest" description="Disordered" evidence="2">
    <location>
        <begin position="1597"/>
        <end position="1932"/>
    </location>
</feature>
<feature type="compositionally biased region" description="Polar residues" evidence="2">
    <location>
        <begin position="1819"/>
        <end position="1858"/>
    </location>
</feature>
<feature type="region of interest" description="Disordered" evidence="2">
    <location>
        <begin position="815"/>
        <end position="855"/>
    </location>
</feature>
<feature type="non-terminal residue" evidence="4">
    <location>
        <position position="1"/>
    </location>
</feature>
<feature type="region of interest" description="Disordered" evidence="2">
    <location>
        <begin position="1461"/>
        <end position="1565"/>
    </location>
</feature>
<dbReference type="GO" id="GO:0005737">
    <property type="term" value="C:cytoplasm"/>
    <property type="evidence" value="ECO:0007669"/>
    <property type="project" value="TreeGrafter"/>
</dbReference>
<dbReference type="PANTHER" id="PTHR22741:SF11">
    <property type="entry name" value="SICKLE TAIL PROTEIN HOMOLOG"/>
    <property type="match status" value="1"/>
</dbReference>
<feature type="region of interest" description="Disordered" evidence="2">
    <location>
        <begin position="1124"/>
        <end position="1170"/>
    </location>
</feature>
<dbReference type="Pfam" id="PF03915">
    <property type="entry name" value="AIP3"/>
    <property type="match status" value="1"/>
</dbReference>
<feature type="region of interest" description="Disordered" evidence="2">
    <location>
        <begin position="431"/>
        <end position="450"/>
    </location>
</feature>
<feature type="compositionally biased region" description="Polar residues" evidence="2">
    <location>
        <begin position="835"/>
        <end position="854"/>
    </location>
</feature>
<feature type="compositionally biased region" description="Basic and acidic residues" evidence="2">
    <location>
        <begin position="1131"/>
        <end position="1143"/>
    </location>
</feature>
<feature type="compositionally biased region" description="Polar residues" evidence="2">
    <location>
        <begin position="1350"/>
        <end position="1362"/>
    </location>
</feature>
<feature type="compositionally biased region" description="Basic and acidic residues" evidence="2">
    <location>
        <begin position="1753"/>
        <end position="1765"/>
    </location>
</feature>
<reference evidence="4 5" key="1">
    <citation type="submission" date="2019-09" db="EMBL/GenBank/DDBJ databases">
        <title>Bird 10,000 Genomes (B10K) Project - Family phase.</title>
        <authorList>
            <person name="Zhang G."/>
        </authorList>
    </citation>
    <scope>NUCLEOTIDE SEQUENCE [LARGE SCALE GENOMIC DNA]</scope>
    <source>
        <strain evidence="4">B10K-DU-001-26</strain>
        <tissue evidence="4">Muscle</tissue>
    </source>
</reference>
<feature type="non-terminal residue" evidence="4">
    <location>
        <position position="1932"/>
    </location>
</feature>
<evidence type="ECO:0000256" key="1">
    <source>
        <dbReference type="ARBA" id="ARBA00023054"/>
    </source>
</evidence>
<feature type="region of interest" description="Disordered" evidence="2">
    <location>
        <begin position="1065"/>
        <end position="1111"/>
    </location>
</feature>
<feature type="compositionally biased region" description="Polar residues" evidence="2">
    <location>
        <begin position="1650"/>
        <end position="1672"/>
    </location>
</feature>
<evidence type="ECO:0000313" key="5">
    <source>
        <dbReference type="Proteomes" id="UP000530962"/>
    </source>
</evidence>
<feature type="compositionally biased region" description="Low complexity" evidence="2">
    <location>
        <begin position="23"/>
        <end position="35"/>
    </location>
</feature>
<dbReference type="Proteomes" id="UP000530962">
    <property type="component" value="Unassembled WGS sequence"/>
</dbReference>
<keyword evidence="5" id="KW-1185">Reference proteome</keyword>
<dbReference type="InterPro" id="IPR051825">
    <property type="entry name" value="SRCIN1"/>
</dbReference>
<feature type="compositionally biased region" description="Low complexity" evidence="2">
    <location>
        <begin position="1882"/>
        <end position="1896"/>
    </location>
</feature>
<feature type="region of interest" description="Disordered" evidence="2">
    <location>
        <begin position="90"/>
        <end position="153"/>
    </location>
</feature>
<feature type="compositionally biased region" description="Polar residues" evidence="2">
    <location>
        <begin position="99"/>
        <end position="108"/>
    </location>
</feature>
<feature type="compositionally biased region" description="Basic and acidic residues" evidence="2">
    <location>
        <begin position="1476"/>
        <end position="1501"/>
    </location>
</feature>
<feature type="region of interest" description="Disordered" evidence="2">
    <location>
        <begin position="871"/>
        <end position="926"/>
    </location>
</feature>
<proteinExistence type="predicted"/>
<dbReference type="InterPro" id="IPR022782">
    <property type="entry name" value="AIP3-like_C"/>
</dbReference>
<feature type="compositionally biased region" description="Polar residues" evidence="2">
    <location>
        <begin position="1721"/>
        <end position="1737"/>
    </location>
</feature>
<dbReference type="EMBL" id="VWZV01009824">
    <property type="protein sequence ID" value="NXI14129.1"/>
    <property type="molecule type" value="Genomic_DNA"/>
</dbReference>
<feature type="region of interest" description="Disordered" evidence="2">
    <location>
        <begin position="992"/>
        <end position="1051"/>
    </location>
</feature>
<dbReference type="PANTHER" id="PTHR22741">
    <property type="entry name" value="P140CAP/SNIP-RELATED"/>
    <property type="match status" value="1"/>
</dbReference>
<evidence type="ECO:0000313" key="4">
    <source>
        <dbReference type="EMBL" id="NXI14129.1"/>
    </source>
</evidence>
<feature type="region of interest" description="Disordered" evidence="2">
    <location>
        <begin position="468"/>
        <end position="494"/>
    </location>
</feature>
<feature type="compositionally biased region" description="Low complexity" evidence="2">
    <location>
        <begin position="1796"/>
        <end position="1813"/>
    </location>
</feature>
<evidence type="ECO:0000259" key="3">
    <source>
        <dbReference type="Pfam" id="PF03915"/>
    </source>
</evidence>
<evidence type="ECO:0000256" key="2">
    <source>
        <dbReference type="SAM" id="MobiDB-lite"/>
    </source>
</evidence>
<feature type="compositionally biased region" description="Basic and acidic residues" evidence="2">
    <location>
        <begin position="1516"/>
        <end position="1529"/>
    </location>
</feature>
<feature type="compositionally biased region" description="Basic and acidic residues" evidence="2">
    <location>
        <begin position="1603"/>
        <end position="1616"/>
    </location>
</feature>
<feature type="region of interest" description="Disordered" evidence="2">
    <location>
        <begin position="267"/>
        <end position="342"/>
    </location>
</feature>
<keyword evidence="1" id="KW-0175">Coiled coil</keyword>
<feature type="compositionally biased region" description="Polar residues" evidence="2">
    <location>
        <begin position="915"/>
        <end position="926"/>
    </location>
</feature>
<feature type="compositionally biased region" description="Pro residues" evidence="2">
    <location>
        <begin position="289"/>
        <end position="305"/>
    </location>
</feature>
<feature type="compositionally biased region" description="Basic and acidic residues" evidence="2">
    <location>
        <begin position="1191"/>
        <end position="1205"/>
    </location>
</feature>
<organism evidence="4 5">
    <name type="scientific">Irena cyanogastra</name>
    <name type="common">Philippine fairy-bluebird</name>
    <dbReference type="NCBI Taxonomy" id="175120"/>
    <lineage>
        <taxon>Eukaryota</taxon>
        <taxon>Metazoa</taxon>
        <taxon>Chordata</taxon>
        <taxon>Craniata</taxon>
        <taxon>Vertebrata</taxon>
        <taxon>Euteleostomi</taxon>
        <taxon>Archelosauria</taxon>
        <taxon>Archosauria</taxon>
        <taxon>Dinosauria</taxon>
        <taxon>Saurischia</taxon>
        <taxon>Theropoda</taxon>
        <taxon>Coelurosauria</taxon>
        <taxon>Aves</taxon>
        <taxon>Neognathae</taxon>
        <taxon>Neoaves</taxon>
        <taxon>Telluraves</taxon>
        <taxon>Australaves</taxon>
        <taxon>Passeriformes</taxon>
        <taxon>Corvoidea</taxon>
        <taxon>Irenidae</taxon>
        <taxon>Irena</taxon>
    </lineage>
</organism>
<dbReference type="Gene3D" id="1.20.58.1540">
    <property type="entry name" value="Actin interacting protein 3, C-terminal domain"/>
    <property type="match status" value="1"/>
</dbReference>
<feature type="compositionally biased region" description="Low complexity" evidence="2">
    <location>
        <begin position="329"/>
        <end position="342"/>
    </location>
</feature>
<feature type="compositionally biased region" description="Acidic residues" evidence="2">
    <location>
        <begin position="1464"/>
        <end position="1475"/>
    </location>
</feature>
<comment type="caution">
    <text evidence="4">The sequence shown here is derived from an EMBL/GenBank/DDBJ whole genome shotgun (WGS) entry which is preliminary data.</text>
</comment>
<feature type="compositionally biased region" description="Basic and acidic residues" evidence="2">
    <location>
        <begin position="1154"/>
        <end position="1170"/>
    </location>
</feature>
<feature type="compositionally biased region" description="Polar residues" evidence="2">
    <location>
        <begin position="1544"/>
        <end position="1557"/>
    </location>
</feature>
<feature type="domain" description="Actin interacting protein 3-like C-terminal" evidence="3">
    <location>
        <begin position="165"/>
        <end position="241"/>
    </location>
</feature>
<feature type="region of interest" description="Disordered" evidence="2">
    <location>
        <begin position="18"/>
        <end position="62"/>
    </location>
</feature>
<feature type="region of interest" description="Disordered" evidence="2">
    <location>
        <begin position="1182"/>
        <end position="1223"/>
    </location>
</feature>
<protein>
    <submittedName>
        <fullName evidence="4">SKT protein</fullName>
    </submittedName>
</protein>
<feature type="region of interest" description="Disordered" evidence="2">
    <location>
        <begin position="1338"/>
        <end position="1363"/>
    </location>
</feature>
<feature type="compositionally biased region" description="Polar residues" evidence="2">
    <location>
        <begin position="135"/>
        <end position="144"/>
    </location>
</feature>
<accession>A0A7K9QR88</accession>
<feature type="compositionally biased region" description="Acidic residues" evidence="2">
    <location>
        <begin position="1014"/>
        <end position="1024"/>
    </location>
</feature>
<feature type="compositionally biased region" description="Polar residues" evidence="2">
    <location>
        <begin position="1904"/>
        <end position="1926"/>
    </location>
</feature>
<feature type="compositionally biased region" description="Polar residues" evidence="2">
    <location>
        <begin position="871"/>
        <end position="881"/>
    </location>
</feature>
<name>A0A7K9QR88_IRECY</name>
<feature type="compositionally biased region" description="Low complexity" evidence="2">
    <location>
        <begin position="268"/>
        <end position="279"/>
    </location>
</feature>
<gene>
    <name evidence="4" type="ORF">IRECYA_R11946</name>
</gene>
<sequence length="1932" mass="210633">DQAKPSLHVTSLDDAECLRSKELLSSPSSHTSSGSKPTRNIPRRHTVGGPRSSKEILGMQTSEMDRKREAFLEHLKQKYPHHATAIMGHQERLRDQTRSPKPSQSPQPNLGDHTEHLSEASADSLEAMSEGDSPTPFSRGSRTRASLPVVRSANQTKERSLGVLYLQYGDETKQLRMPNEITSTDTIRALFVSAFPQQLTMKMLESPSVAIYIKDESRNIYYELCDVRNIQDRSFLKVYNKDPAHAFNHTSRAVNGDIRMQREIAYTGRDGPSGSRPGSATHPLHAMPSSPPSTPVPHSMPPSPSRIPYGGGRPVGVPGNATIPRDRLSSVSASRSISPSPSAILERRDVKPDEDMSNKSLTLMRNESLYGDPYLFHEGRMSVAAPHSGHPLDVPDHIVAYHRSAMRSSSTYCNPSMQPEMLEQSLYRQKSRKYPESHLPTLGSKTPPASPHRVADMRMIDIHLHHGPHIPAHTIQPDRSSPSRQSFKKEPGPPVFVDAKARSAVGHPGMAEAMPSPMDKQAFGYGSPTMPKDKETRERIQAMEKQIASLTGLVQSALFKGPNTSNSKDSSSEKMVKIVSSKSSTDTAGAASIPGGKNALGTVESAVIHHPAGAPAMQVSLHGMKRNVSDLRLQLHQMKQLQLQNQEMLRAMVKKAELEINGKVIETVKRLEDPVQRQRNLVEQERQKYLSEEEKIVKKLCELETFVEDLKKDSAASSKTVTLKDVEDGAFLLRQVGEAVATLKGEFPTLQNKMRAILRIEVEAVRFLKEEPHKLDSLLKRVRSMTDVLTVLRRHVTEGLLRGVDPSQAVQYSAMEKSTAGDTLKNQEEHKPTQGHAQPNLTAAPSESQASSVKSEVVPFSAMTVHHVQSSPVAMHQSQHSAALLSPAQGSAPAGAHGQGVPAGAHPAQEPAAGSQPTQATPAPQVSVNGTTMQSLFIEEIHSASTRNRAVSIEKAEKKWEEKRQNLDHYNGKEFEKLLEEAQANIMKSIPNLEMPPQPAALPKGDAAEKLEVSEEAPDGEEDNDKLTKSPPPPPPRRSYLPGSGLTTTRSGDVIYTARKEAALKGCSEDAGQTAQSKAPKEDQALSRSTGHAVAPASKDEEEEEGDKIMAELQAFQKCSFMDVNSNSHAEQSRNDTHVKDIRPGTLMHHKEKKNLEFCPEERQESDDSLRHVSAAVNGVVYGATTGSPTDSDHPKEKREGRTEEELGSDSSSTADSKIGFSMNDSPTFSKGLFVDSTDYSNKNLQNMSTNLSGVSLPEEDKRRGAQDILGSHFPAIETGKQKPNYRLLKPCRAQASMSPSAALRHMQEAAGPQPSLQEQEVSTGNYNQVVLRPKVSGASAVGSIEETDSPASSPSEDNPPTENIAFMITKTAVQVLSSGEVHDIVSQKGEDVQTVNIDARKDVASEKSIPGSTDSEEPVVCLDKKPVIIIFDEPMDIRSAYKRLSTIFEECDEELEKMMTDEKIEEEEEEEENEAHEVSERQKEESPVANDRKATTEHSAAHGPQGPYLFNLRSDSAESRPPAEEESTKTNFNKYRQIYGLNTEANSDSADQLGSRQDSKKKFKFKFPKKQLAALTQAIRTGTKTGKKTLQVVVYEEEEEDGTLKQHKEAKRFEITRSQSEESDQSPSGKQEGPSGAAVSLSRTDEIRQSTYRTLDSLEQTIKQLENTISEMSPKPAPENTYTSEGSIVPFSAQIVPETPSREHVVLDESLAGVEPPASLPTTSRKGSSAASQTSRMPVPMASKTRQGSMEKSGKQHKLQDPRQYRQANGSAKKAGGDYKATSPTLPASKIPAFSPTSGKSSSAPASSGDSSNPLNPPTKTSIPSSSLLGPQTGRITYSTSLIPSVSNGSSKFQSPTYPGKGHHLSFSLQTQNGRPPPPSSSTSAPSSISPPSLSQGMKSIRTIHTPSFNSYKAQNGNASKSAPSTVKEPS</sequence>